<dbReference type="SUPFAM" id="SSF88697">
    <property type="entry name" value="PUA domain-like"/>
    <property type="match status" value="1"/>
</dbReference>
<accession>A0A4Q6XSS7</accession>
<gene>
    <name evidence="2" type="ORF">EWE75_18605</name>
</gene>
<dbReference type="InterPro" id="IPR047197">
    <property type="entry name" value="THYN1-like_EVE"/>
</dbReference>
<proteinExistence type="predicted"/>
<dbReference type="CDD" id="cd21133">
    <property type="entry name" value="EVE"/>
    <property type="match status" value="1"/>
</dbReference>
<evidence type="ECO:0000313" key="3">
    <source>
        <dbReference type="Proteomes" id="UP000292085"/>
    </source>
</evidence>
<protein>
    <submittedName>
        <fullName evidence="2">EVE domain-containing protein</fullName>
    </submittedName>
</protein>
<dbReference type="EMBL" id="SGIS01000034">
    <property type="protein sequence ID" value="RZF63001.1"/>
    <property type="molecule type" value="Genomic_DNA"/>
</dbReference>
<dbReference type="PANTHER" id="PTHR14087">
    <property type="entry name" value="THYMOCYTE NUCLEAR PROTEIN 1"/>
    <property type="match status" value="1"/>
</dbReference>
<dbReference type="OrthoDB" id="9791347at2"/>
<dbReference type="Proteomes" id="UP000292085">
    <property type="component" value="Unassembled WGS sequence"/>
</dbReference>
<dbReference type="AlphaFoldDB" id="A0A4Q6XSS7"/>
<dbReference type="PANTHER" id="PTHR14087:SF8">
    <property type="entry name" value="OS03G0676100 PROTEIN"/>
    <property type="match status" value="1"/>
</dbReference>
<dbReference type="Gene3D" id="3.10.590.10">
    <property type="entry name" value="ph1033 like domains"/>
    <property type="match status" value="1"/>
</dbReference>
<evidence type="ECO:0000259" key="1">
    <source>
        <dbReference type="Pfam" id="PF01878"/>
    </source>
</evidence>
<name>A0A4Q6XSS7_9SPHN</name>
<dbReference type="InterPro" id="IPR015947">
    <property type="entry name" value="PUA-like_sf"/>
</dbReference>
<sequence length="135" mass="14495">MAYWLMKSEPESYAWADLVAEGTTEWTGVRNPAAALHLKAMAVGDRAFFYHSGKEKAVVGVMEIVRTAQQDGDVPRWVSVAVAPVAAMPRPVTLAAIRAEPTLAGLEMLRQSRLSVSPVGEAEWAVVLALGAFDG</sequence>
<comment type="caution">
    <text evidence="2">The sequence shown here is derived from an EMBL/GenBank/DDBJ whole genome shotgun (WGS) entry which is preliminary data.</text>
</comment>
<evidence type="ECO:0000313" key="2">
    <source>
        <dbReference type="EMBL" id="RZF63001.1"/>
    </source>
</evidence>
<dbReference type="InterPro" id="IPR052181">
    <property type="entry name" value="5hmC_binding"/>
</dbReference>
<dbReference type="InterPro" id="IPR002740">
    <property type="entry name" value="EVE_domain"/>
</dbReference>
<dbReference type="Pfam" id="PF01878">
    <property type="entry name" value="EVE"/>
    <property type="match status" value="1"/>
</dbReference>
<reference evidence="2 3" key="1">
    <citation type="submission" date="2019-02" db="EMBL/GenBank/DDBJ databases">
        <authorList>
            <person name="Li Y."/>
        </authorList>
    </citation>
    <scope>NUCLEOTIDE SEQUENCE [LARGE SCALE GENOMIC DNA]</scope>
    <source>
        <strain evidence="2 3">3-7</strain>
    </source>
</reference>
<organism evidence="2 3">
    <name type="scientific">Sphingomonas populi</name>
    <dbReference type="NCBI Taxonomy" id="2484750"/>
    <lineage>
        <taxon>Bacteria</taxon>
        <taxon>Pseudomonadati</taxon>
        <taxon>Pseudomonadota</taxon>
        <taxon>Alphaproteobacteria</taxon>
        <taxon>Sphingomonadales</taxon>
        <taxon>Sphingomonadaceae</taxon>
        <taxon>Sphingomonas</taxon>
    </lineage>
</organism>
<keyword evidence="3" id="KW-1185">Reference proteome</keyword>
<dbReference type="RefSeq" id="WP_130159606.1">
    <property type="nucleotide sequence ID" value="NZ_SGIS01000034.1"/>
</dbReference>
<feature type="domain" description="EVE" evidence="1">
    <location>
        <begin position="2"/>
        <end position="129"/>
    </location>
</feature>